<comment type="caution">
    <text evidence="1">The sequence shown here is derived from an EMBL/GenBank/DDBJ whole genome shotgun (WGS) entry which is preliminary data.</text>
</comment>
<gene>
    <name evidence="1" type="ORF">P174DRAFT_452111</name>
</gene>
<name>A0A2I1C593_ASPN1</name>
<reference evidence="2" key="1">
    <citation type="journal article" date="2018" name="Proc. Natl. Acad. Sci. U.S.A.">
        <title>Linking secondary metabolites to gene clusters through genome sequencing of six diverse Aspergillus species.</title>
        <authorList>
            <person name="Kaerboelling I."/>
            <person name="Vesth T.C."/>
            <person name="Frisvad J.C."/>
            <person name="Nybo J.L."/>
            <person name="Theobald S."/>
            <person name="Kuo A."/>
            <person name="Bowyer P."/>
            <person name="Matsuda Y."/>
            <person name="Mondo S."/>
            <person name="Lyhne E.K."/>
            <person name="Kogle M.E."/>
            <person name="Clum A."/>
            <person name="Lipzen A."/>
            <person name="Salamov A."/>
            <person name="Ngan C.Y."/>
            <person name="Daum C."/>
            <person name="Chiniquy J."/>
            <person name="Barry K."/>
            <person name="LaButti K."/>
            <person name="Haridas S."/>
            <person name="Simmons B.A."/>
            <person name="Magnuson J.K."/>
            <person name="Mortensen U.H."/>
            <person name="Larsen T.O."/>
            <person name="Grigoriev I.V."/>
            <person name="Baker S.E."/>
            <person name="Andersen M.R."/>
        </authorList>
    </citation>
    <scope>NUCLEOTIDE SEQUENCE [LARGE SCALE GENOMIC DNA]</scope>
    <source>
        <strain evidence="2">IBT 16806</strain>
    </source>
</reference>
<sequence length="197" mass="21455">MYMAFPMWDCKSIISSKVEAVHQCPSAADLTTLIRSGDPSVGPFDRINDNKYTELAMQHELFCTGLLGSSRANCKMYPTVGKTDTSVATATSPSSPPMAHAYIPTDRNISGNSACSKVTSLHQQQWLRRRGGVLNRLYGIPPPPQGRQTVHICVSFAQSSGYGTAGRVHTGYSDMPVVQARRACGDARACRPWAYPE</sequence>
<evidence type="ECO:0000313" key="2">
    <source>
        <dbReference type="Proteomes" id="UP000234474"/>
    </source>
</evidence>
<dbReference type="AlphaFoldDB" id="A0A2I1C593"/>
<dbReference type="OrthoDB" id="10265434at2759"/>
<accession>A0A2I1C593</accession>
<protein>
    <submittedName>
        <fullName evidence="1">Uncharacterized protein</fullName>
    </submittedName>
</protein>
<proteinExistence type="predicted"/>
<keyword evidence="2" id="KW-1185">Reference proteome</keyword>
<dbReference type="Proteomes" id="UP000234474">
    <property type="component" value="Unassembled WGS sequence"/>
</dbReference>
<dbReference type="EMBL" id="MSZS01000005">
    <property type="protein sequence ID" value="PKX92828.1"/>
    <property type="molecule type" value="Genomic_DNA"/>
</dbReference>
<dbReference type="RefSeq" id="XP_024681423.1">
    <property type="nucleotide sequence ID" value="XM_024829052.1"/>
</dbReference>
<dbReference type="GeneID" id="36536378"/>
<organism evidence="1 2">
    <name type="scientific">Aspergillus novofumigatus (strain IBT 16806)</name>
    <dbReference type="NCBI Taxonomy" id="1392255"/>
    <lineage>
        <taxon>Eukaryota</taxon>
        <taxon>Fungi</taxon>
        <taxon>Dikarya</taxon>
        <taxon>Ascomycota</taxon>
        <taxon>Pezizomycotina</taxon>
        <taxon>Eurotiomycetes</taxon>
        <taxon>Eurotiomycetidae</taxon>
        <taxon>Eurotiales</taxon>
        <taxon>Aspergillaceae</taxon>
        <taxon>Aspergillus</taxon>
        <taxon>Aspergillus subgen. Fumigati</taxon>
    </lineage>
</organism>
<dbReference type="VEuPathDB" id="FungiDB:P174DRAFT_452111"/>
<evidence type="ECO:0000313" key="1">
    <source>
        <dbReference type="EMBL" id="PKX92828.1"/>
    </source>
</evidence>